<name>A0ABV9XHN8_9ACTN</name>
<dbReference type="InterPro" id="IPR046373">
    <property type="entry name" value="Acyl-CoA_Oxase/DH_mid-dom_sf"/>
</dbReference>
<evidence type="ECO:0000313" key="11">
    <source>
        <dbReference type="Proteomes" id="UP001595829"/>
    </source>
</evidence>
<comment type="similarity">
    <text evidence="2 6">Belongs to the acyl-CoA dehydrogenase family.</text>
</comment>
<keyword evidence="4 6" id="KW-0274">FAD</keyword>
<dbReference type="Pfam" id="PF02770">
    <property type="entry name" value="Acyl-CoA_dh_M"/>
    <property type="match status" value="1"/>
</dbReference>
<keyword evidence="11" id="KW-1185">Reference proteome</keyword>
<evidence type="ECO:0000256" key="3">
    <source>
        <dbReference type="ARBA" id="ARBA00022630"/>
    </source>
</evidence>
<proteinExistence type="inferred from homology"/>
<reference evidence="11" key="1">
    <citation type="journal article" date="2019" name="Int. J. Syst. Evol. Microbiol.">
        <title>The Global Catalogue of Microorganisms (GCM) 10K type strain sequencing project: providing services to taxonomists for standard genome sequencing and annotation.</title>
        <authorList>
            <consortium name="The Broad Institute Genomics Platform"/>
            <consortium name="The Broad Institute Genome Sequencing Center for Infectious Disease"/>
            <person name="Wu L."/>
            <person name="Ma J."/>
        </authorList>
    </citation>
    <scope>NUCLEOTIDE SEQUENCE [LARGE SCALE GENOMIC DNA]</scope>
    <source>
        <strain evidence="11">CGMCC 4.1648</strain>
    </source>
</reference>
<evidence type="ECO:0000259" key="7">
    <source>
        <dbReference type="Pfam" id="PF00441"/>
    </source>
</evidence>
<organism evidence="10 11">
    <name type="scientific">Streptomyces coeruleoprunus</name>
    <dbReference type="NCBI Taxonomy" id="285563"/>
    <lineage>
        <taxon>Bacteria</taxon>
        <taxon>Bacillati</taxon>
        <taxon>Actinomycetota</taxon>
        <taxon>Actinomycetes</taxon>
        <taxon>Kitasatosporales</taxon>
        <taxon>Streptomycetaceae</taxon>
        <taxon>Streptomyces</taxon>
    </lineage>
</organism>
<dbReference type="Pfam" id="PF00441">
    <property type="entry name" value="Acyl-CoA_dh_1"/>
    <property type="match status" value="1"/>
</dbReference>
<comment type="caution">
    <text evidence="10">The sequence shown here is derived from an EMBL/GenBank/DDBJ whole genome shotgun (WGS) entry which is preliminary data.</text>
</comment>
<dbReference type="InterPro" id="IPR036250">
    <property type="entry name" value="AcylCo_DH-like_C"/>
</dbReference>
<dbReference type="InterPro" id="IPR009100">
    <property type="entry name" value="AcylCoA_DH/oxidase_NM_dom_sf"/>
</dbReference>
<dbReference type="SUPFAM" id="SSF47203">
    <property type="entry name" value="Acyl-CoA dehydrogenase C-terminal domain-like"/>
    <property type="match status" value="1"/>
</dbReference>
<evidence type="ECO:0000313" key="10">
    <source>
        <dbReference type="EMBL" id="MFC5024248.1"/>
    </source>
</evidence>
<feature type="domain" description="Acyl-CoA dehydrogenase/oxidase N-terminal" evidence="9">
    <location>
        <begin position="6"/>
        <end position="122"/>
    </location>
</feature>
<evidence type="ECO:0000256" key="2">
    <source>
        <dbReference type="ARBA" id="ARBA00009347"/>
    </source>
</evidence>
<keyword evidence="3 6" id="KW-0285">Flavoprotein</keyword>
<dbReference type="InterPro" id="IPR037069">
    <property type="entry name" value="AcylCoA_DH/ox_N_sf"/>
</dbReference>
<dbReference type="Proteomes" id="UP001595829">
    <property type="component" value="Unassembled WGS sequence"/>
</dbReference>
<dbReference type="InterPro" id="IPR009075">
    <property type="entry name" value="AcylCo_DH/oxidase_C"/>
</dbReference>
<dbReference type="InterPro" id="IPR013786">
    <property type="entry name" value="AcylCoA_DH/ox_N"/>
</dbReference>
<comment type="cofactor">
    <cofactor evidence="1 6">
        <name>FAD</name>
        <dbReference type="ChEBI" id="CHEBI:57692"/>
    </cofactor>
</comment>
<evidence type="ECO:0000256" key="4">
    <source>
        <dbReference type="ARBA" id="ARBA00022827"/>
    </source>
</evidence>
<dbReference type="InterPro" id="IPR052161">
    <property type="entry name" value="Mycobact_Acyl-CoA_DH"/>
</dbReference>
<dbReference type="EMBL" id="JBHSJD010000014">
    <property type="protein sequence ID" value="MFC5024248.1"/>
    <property type="molecule type" value="Genomic_DNA"/>
</dbReference>
<accession>A0ABV9XHN8</accession>
<gene>
    <name evidence="10" type="ORF">ACFPM3_19155</name>
</gene>
<dbReference type="InterPro" id="IPR006091">
    <property type="entry name" value="Acyl-CoA_Oxase/DH_mid-dom"/>
</dbReference>
<dbReference type="RefSeq" id="WP_345686333.1">
    <property type="nucleotide sequence ID" value="NZ_BAABIT010000001.1"/>
</dbReference>
<evidence type="ECO:0000256" key="1">
    <source>
        <dbReference type="ARBA" id="ARBA00001974"/>
    </source>
</evidence>
<dbReference type="SUPFAM" id="SSF56645">
    <property type="entry name" value="Acyl-CoA dehydrogenase NM domain-like"/>
    <property type="match status" value="1"/>
</dbReference>
<dbReference type="Pfam" id="PF02771">
    <property type="entry name" value="Acyl-CoA_dh_N"/>
    <property type="match status" value="1"/>
</dbReference>
<keyword evidence="5 6" id="KW-0560">Oxidoreductase</keyword>
<feature type="domain" description="Acyl-CoA dehydrogenase/oxidase C-terminal" evidence="7">
    <location>
        <begin position="234"/>
        <end position="386"/>
    </location>
</feature>
<feature type="domain" description="Acyl-CoA oxidase/dehydrogenase middle" evidence="8">
    <location>
        <begin position="126"/>
        <end position="216"/>
    </location>
</feature>
<dbReference type="Gene3D" id="1.10.540.10">
    <property type="entry name" value="Acyl-CoA dehydrogenase/oxidase, N-terminal domain"/>
    <property type="match status" value="1"/>
</dbReference>
<evidence type="ECO:0000259" key="9">
    <source>
        <dbReference type="Pfam" id="PF02771"/>
    </source>
</evidence>
<dbReference type="PANTHER" id="PTHR43292:SF3">
    <property type="entry name" value="ACYL-COA DEHYDROGENASE FADE29"/>
    <property type="match status" value="1"/>
</dbReference>
<dbReference type="Gene3D" id="2.40.110.10">
    <property type="entry name" value="Butyryl-CoA Dehydrogenase, subunit A, domain 2"/>
    <property type="match status" value="1"/>
</dbReference>
<dbReference type="PANTHER" id="PTHR43292">
    <property type="entry name" value="ACYL-COA DEHYDROGENASE"/>
    <property type="match status" value="1"/>
</dbReference>
<evidence type="ECO:0000256" key="5">
    <source>
        <dbReference type="ARBA" id="ARBA00023002"/>
    </source>
</evidence>
<dbReference type="Gene3D" id="1.20.140.10">
    <property type="entry name" value="Butyryl-CoA Dehydrogenase, subunit A, domain 3"/>
    <property type="match status" value="1"/>
</dbReference>
<evidence type="ECO:0000259" key="8">
    <source>
        <dbReference type="Pfam" id="PF02770"/>
    </source>
</evidence>
<evidence type="ECO:0000256" key="6">
    <source>
        <dbReference type="RuleBase" id="RU362125"/>
    </source>
</evidence>
<protein>
    <submittedName>
        <fullName evidence="10">Acyl-CoA dehydrogenase family protein</fullName>
    </submittedName>
</protein>
<sequence>MHLEYTPEQQRLRSELRAYFATLVPGPGAPDGPDAADHATRKRFYRDTVRRLGADRWLGVGWPEEYGGRGLTPMEQFIFFDEAAQAGVPLPLMALNTVGPTIMRYGTDEQKTYFLPRILSGEIDFAIGYSEPDAGTDLASLRTRAVREGDTYVVNGQKIWTTNGDTADWVWLAVRTTPVEAGVPPHKGITMLLVPTTDPGYSCTLIHTLAGHDTTASYYENVRVPVSHRVGAENQGWRLITHQLNHERVTLAAHGTMAVRALHDVRRWAAATKLADGRRVIDLGWVRRRLALAHTRLDAMKLLNWRMVHAVEAGTLTPQDASAVKVYGSEARRDAYAWLMEVVGAAGPLKGGSAGAVLHGELERGYRSAVIFTFGGGNNEIQREIISWIGLGMPRVRR</sequence>